<evidence type="ECO:0000313" key="6">
    <source>
        <dbReference type="EMBL" id="KAI7846449.1"/>
    </source>
</evidence>
<keyword evidence="3 5" id="KW-1133">Transmembrane helix</keyword>
<comment type="caution">
    <text evidence="6">The sequence shown here is derived from an EMBL/GenBank/DDBJ whole genome shotgun (WGS) entry which is preliminary data.</text>
</comment>
<evidence type="ECO:0000256" key="1">
    <source>
        <dbReference type="ARBA" id="ARBA00004141"/>
    </source>
</evidence>
<keyword evidence="7" id="KW-1185">Reference proteome</keyword>
<name>A0AAD5E3F3_9CHLO</name>
<evidence type="ECO:0000256" key="3">
    <source>
        <dbReference type="ARBA" id="ARBA00022989"/>
    </source>
</evidence>
<dbReference type="AlphaFoldDB" id="A0AAD5E3F3"/>
<dbReference type="Proteomes" id="UP001205105">
    <property type="component" value="Unassembled WGS sequence"/>
</dbReference>
<feature type="transmembrane region" description="Helical" evidence="5">
    <location>
        <begin position="25"/>
        <end position="44"/>
    </location>
</feature>
<feature type="transmembrane region" description="Helical" evidence="5">
    <location>
        <begin position="236"/>
        <end position="264"/>
    </location>
</feature>
<accession>A0AAD5E3F3</accession>
<keyword evidence="2 5" id="KW-0812">Transmembrane</keyword>
<gene>
    <name evidence="6" type="ORF">COHA_000060</name>
</gene>
<organism evidence="6 7">
    <name type="scientific">Chlorella ohadii</name>
    <dbReference type="NCBI Taxonomy" id="2649997"/>
    <lineage>
        <taxon>Eukaryota</taxon>
        <taxon>Viridiplantae</taxon>
        <taxon>Chlorophyta</taxon>
        <taxon>core chlorophytes</taxon>
        <taxon>Trebouxiophyceae</taxon>
        <taxon>Chlorellales</taxon>
        <taxon>Chlorellaceae</taxon>
        <taxon>Chlorella clade</taxon>
        <taxon>Chlorella</taxon>
    </lineage>
</organism>
<keyword evidence="4 5" id="KW-0472">Membrane</keyword>
<protein>
    <submittedName>
        <fullName evidence="6">Uncharacterized protein</fullName>
    </submittedName>
</protein>
<dbReference type="PANTHER" id="PTHR31465">
    <property type="entry name" value="PROTEIN RTA1-RELATED"/>
    <property type="match status" value="1"/>
</dbReference>
<dbReference type="GO" id="GO:0016020">
    <property type="term" value="C:membrane"/>
    <property type="evidence" value="ECO:0007669"/>
    <property type="project" value="UniProtKB-SubCell"/>
</dbReference>
<feature type="transmembrane region" description="Helical" evidence="5">
    <location>
        <begin position="276"/>
        <end position="296"/>
    </location>
</feature>
<sequence length="337" mass="36427">MRGLLAADWVATLEVDDYFKYTPSLAAAAVALALFAAAAVVVAVQTEMYKWRYMHTMTLTGLCEAAGYACVIYCIKQSGQASLFGPFVAKQLFLLLSPNLLQANARGGRATAYWTVSNVLAASPGISAGRCCLGKRTAKVQGGGMGIYATALTSGSGTASQVKLGGIILLICLAAQTPSPPPLSTGHVLTSAPPLCWPLLHLLFYAIFTWLAVWVHRHPENAMSGSRSLRRLYTGLYLNLVFLTVRNLYRFVEFAQITILGYPAPPDAYIIEHQQVLVYCLDAIPVFLCCAAFIAFPPGRCLGTISSSVADEAAWGGLCKTQRQQHRRQQFMVVVHA</sequence>
<feature type="transmembrane region" description="Helical" evidence="5">
    <location>
        <begin position="199"/>
        <end position="215"/>
    </location>
</feature>
<evidence type="ECO:0000256" key="2">
    <source>
        <dbReference type="ARBA" id="ARBA00022692"/>
    </source>
</evidence>
<proteinExistence type="predicted"/>
<comment type="subcellular location">
    <subcellularLocation>
        <location evidence="1">Membrane</location>
        <topology evidence="1">Multi-pass membrane protein</topology>
    </subcellularLocation>
</comment>
<dbReference type="InterPro" id="IPR007568">
    <property type="entry name" value="RTA1"/>
</dbReference>
<dbReference type="EMBL" id="JADXDR010000002">
    <property type="protein sequence ID" value="KAI7846449.1"/>
    <property type="molecule type" value="Genomic_DNA"/>
</dbReference>
<reference evidence="6" key="1">
    <citation type="submission" date="2020-11" db="EMBL/GenBank/DDBJ databases">
        <title>Chlorella ohadii genome sequencing and assembly.</title>
        <authorList>
            <person name="Murik O."/>
            <person name="Treves H."/>
            <person name="Kedem I."/>
            <person name="Shotland Y."/>
            <person name="Kaplan A."/>
        </authorList>
    </citation>
    <scope>NUCLEOTIDE SEQUENCE</scope>
    <source>
        <strain evidence="6">1</strain>
    </source>
</reference>
<evidence type="ECO:0000256" key="5">
    <source>
        <dbReference type="SAM" id="Phobius"/>
    </source>
</evidence>
<dbReference type="PANTHER" id="PTHR31465:SF1">
    <property type="entry name" value="PROTEIN RTA1-RELATED"/>
    <property type="match status" value="1"/>
</dbReference>
<evidence type="ECO:0000313" key="7">
    <source>
        <dbReference type="Proteomes" id="UP001205105"/>
    </source>
</evidence>
<evidence type="ECO:0000256" key="4">
    <source>
        <dbReference type="ARBA" id="ARBA00023136"/>
    </source>
</evidence>
<dbReference type="Pfam" id="PF04479">
    <property type="entry name" value="RTA1"/>
    <property type="match status" value="1"/>
</dbReference>